<keyword evidence="3" id="KW-1185">Reference proteome</keyword>
<accession>A0AA38NW03</accession>
<evidence type="ECO:0000313" key="3">
    <source>
        <dbReference type="Proteomes" id="UP001163846"/>
    </source>
</evidence>
<proteinExistence type="predicted"/>
<gene>
    <name evidence="2" type="ORF">F5878DRAFT_647467</name>
</gene>
<organism evidence="2 3">
    <name type="scientific">Lentinula raphanica</name>
    <dbReference type="NCBI Taxonomy" id="153919"/>
    <lineage>
        <taxon>Eukaryota</taxon>
        <taxon>Fungi</taxon>
        <taxon>Dikarya</taxon>
        <taxon>Basidiomycota</taxon>
        <taxon>Agaricomycotina</taxon>
        <taxon>Agaricomycetes</taxon>
        <taxon>Agaricomycetidae</taxon>
        <taxon>Agaricales</taxon>
        <taxon>Marasmiineae</taxon>
        <taxon>Omphalotaceae</taxon>
        <taxon>Lentinula</taxon>
    </lineage>
</organism>
<protein>
    <submittedName>
        <fullName evidence="2">Uncharacterized protein</fullName>
    </submittedName>
</protein>
<name>A0AA38NW03_9AGAR</name>
<feature type="compositionally biased region" description="Polar residues" evidence="1">
    <location>
        <begin position="67"/>
        <end position="85"/>
    </location>
</feature>
<comment type="caution">
    <text evidence="2">The sequence shown here is derived from an EMBL/GenBank/DDBJ whole genome shotgun (WGS) entry which is preliminary data.</text>
</comment>
<sequence>MNLQVPQLAIPDSNITFSASNPVISSTSESEPDPVTMSDSINAVPTLDPNASLTSESNPRVAIDIHTGTQSLSLQEGQSRVSTDTAPAKESHLEPDLTTQEPDSEVVAVEAAVGVNRRARGRGRGRGRGGRGGCGSKTAASEDSEGPTDTLPPERAATRRTTKRG</sequence>
<feature type="compositionally biased region" description="Polar residues" evidence="1">
    <location>
        <begin position="37"/>
        <end position="58"/>
    </location>
</feature>
<reference evidence="2" key="1">
    <citation type="submission" date="2022-08" db="EMBL/GenBank/DDBJ databases">
        <authorList>
            <consortium name="DOE Joint Genome Institute"/>
            <person name="Min B."/>
            <person name="Riley R."/>
            <person name="Sierra-Patev S."/>
            <person name="Naranjo-Ortiz M."/>
            <person name="Looney B."/>
            <person name="Konkel Z."/>
            <person name="Slot J.C."/>
            <person name="Sakamoto Y."/>
            <person name="Steenwyk J.L."/>
            <person name="Rokas A."/>
            <person name="Carro J."/>
            <person name="Camarero S."/>
            <person name="Ferreira P."/>
            <person name="Molpeceres G."/>
            <person name="Ruiz-Duenas F.J."/>
            <person name="Serrano A."/>
            <person name="Henrissat B."/>
            <person name="Drula E."/>
            <person name="Hughes K.W."/>
            <person name="Mata J.L."/>
            <person name="Ishikawa N.K."/>
            <person name="Vargas-Isla R."/>
            <person name="Ushijima S."/>
            <person name="Smith C.A."/>
            <person name="Ahrendt S."/>
            <person name="Andreopoulos W."/>
            <person name="He G."/>
            <person name="Labutti K."/>
            <person name="Lipzen A."/>
            <person name="Ng V."/>
            <person name="Sandor L."/>
            <person name="Barry K."/>
            <person name="Martinez A.T."/>
            <person name="Xiao Y."/>
            <person name="Gibbons J.G."/>
            <person name="Terashima K."/>
            <person name="Hibbett D.S."/>
            <person name="Grigoriev I.V."/>
        </authorList>
    </citation>
    <scope>NUCLEOTIDE SEQUENCE</scope>
    <source>
        <strain evidence="2">TFB9207</strain>
    </source>
</reference>
<evidence type="ECO:0000313" key="2">
    <source>
        <dbReference type="EMBL" id="KAJ3831634.1"/>
    </source>
</evidence>
<feature type="region of interest" description="Disordered" evidence="1">
    <location>
        <begin position="13"/>
        <end position="165"/>
    </location>
</feature>
<dbReference type="AlphaFoldDB" id="A0AA38NW03"/>
<feature type="compositionally biased region" description="Basic residues" evidence="1">
    <location>
        <begin position="117"/>
        <end position="129"/>
    </location>
</feature>
<evidence type="ECO:0000256" key="1">
    <source>
        <dbReference type="SAM" id="MobiDB-lite"/>
    </source>
</evidence>
<dbReference type="EMBL" id="MU807328">
    <property type="protein sequence ID" value="KAJ3831634.1"/>
    <property type="molecule type" value="Genomic_DNA"/>
</dbReference>
<dbReference type="Proteomes" id="UP001163846">
    <property type="component" value="Unassembled WGS sequence"/>
</dbReference>
<feature type="compositionally biased region" description="Low complexity" evidence="1">
    <location>
        <begin position="106"/>
        <end position="116"/>
    </location>
</feature>
<feature type="compositionally biased region" description="Polar residues" evidence="1">
    <location>
        <begin position="13"/>
        <end position="29"/>
    </location>
</feature>